<dbReference type="GO" id="GO:0043565">
    <property type="term" value="F:sequence-specific DNA binding"/>
    <property type="evidence" value="ECO:0007669"/>
    <property type="project" value="InterPro"/>
</dbReference>
<gene>
    <name evidence="6" type="ORF">EHYA_00517</name>
</gene>
<accession>A0A401YE37</accession>
<keyword evidence="7" id="KW-1185">Reference proteome</keyword>
<dbReference type="AlphaFoldDB" id="A0A401YE37"/>
<feature type="region of interest" description="Disordered" evidence="4">
    <location>
        <begin position="1"/>
        <end position="49"/>
    </location>
</feature>
<dbReference type="SUPFAM" id="SSF46689">
    <property type="entry name" value="Homeodomain-like"/>
    <property type="match status" value="1"/>
</dbReference>
<evidence type="ECO:0000313" key="6">
    <source>
        <dbReference type="EMBL" id="GCD92874.1"/>
    </source>
</evidence>
<dbReference type="InterPro" id="IPR018060">
    <property type="entry name" value="HTH_AraC"/>
</dbReference>
<feature type="compositionally biased region" description="Basic and acidic residues" evidence="4">
    <location>
        <begin position="1"/>
        <end position="11"/>
    </location>
</feature>
<name>A0A401YE37_9ACTN</name>
<proteinExistence type="predicted"/>
<feature type="region of interest" description="Disordered" evidence="4">
    <location>
        <begin position="330"/>
        <end position="362"/>
    </location>
</feature>
<dbReference type="InterPro" id="IPR035418">
    <property type="entry name" value="AraC-bd_2"/>
</dbReference>
<protein>
    <submittedName>
        <fullName evidence="6">AraC family transcriptional regulator</fullName>
    </submittedName>
</protein>
<evidence type="ECO:0000313" key="7">
    <source>
        <dbReference type="Proteomes" id="UP000286931"/>
    </source>
</evidence>
<evidence type="ECO:0000256" key="2">
    <source>
        <dbReference type="ARBA" id="ARBA00023125"/>
    </source>
</evidence>
<dbReference type="EMBL" id="BIFH01000013">
    <property type="protein sequence ID" value="GCD92874.1"/>
    <property type="molecule type" value="Genomic_DNA"/>
</dbReference>
<organism evidence="6 7">
    <name type="scientific">Embleya hyalina</name>
    <dbReference type="NCBI Taxonomy" id="516124"/>
    <lineage>
        <taxon>Bacteria</taxon>
        <taxon>Bacillati</taxon>
        <taxon>Actinomycetota</taxon>
        <taxon>Actinomycetes</taxon>
        <taxon>Kitasatosporales</taxon>
        <taxon>Streptomycetaceae</taxon>
        <taxon>Embleya</taxon>
    </lineage>
</organism>
<keyword evidence="1" id="KW-0805">Transcription regulation</keyword>
<dbReference type="InterPro" id="IPR050204">
    <property type="entry name" value="AraC_XylS_family_regulators"/>
</dbReference>
<evidence type="ECO:0000259" key="5">
    <source>
        <dbReference type="PROSITE" id="PS01124"/>
    </source>
</evidence>
<feature type="domain" description="HTH araC/xylS-type" evidence="5">
    <location>
        <begin position="224"/>
        <end position="325"/>
    </location>
</feature>
<dbReference type="SMART" id="SM00342">
    <property type="entry name" value="HTH_ARAC"/>
    <property type="match status" value="1"/>
</dbReference>
<comment type="caution">
    <text evidence="6">The sequence shown here is derived from an EMBL/GenBank/DDBJ whole genome shotgun (WGS) entry which is preliminary data.</text>
</comment>
<dbReference type="Proteomes" id="UP000286931">
    <property type="component" value="Unassembled WGS sequence"/>
</dbReference>
<keyword evidence="2" id="KW-0238">DNA-binding</keyword>
<evidence type="ECO:0000256" key="1">
    <source>
        <dbReference type="ARBA" id="ARBA00023015"/>
    </source>
</evidence>
<dbReference type="PROSITE" id="PS01124">
    <property type="entry name" value="HTH_ARAC_FAMILY_2"/>
    <property type="match status" value="1"/>
</dbReference>
<dbReference type="Pfam" id="PF12833">
    <property type="entry name" value="HTH_18"/>
    <property type="match status" value="1"/>
</dbReference>
<reference evidence="6 7" key="1">
    <citation type="submission" date="2018-12" db="EMBL/GenBank/DDBJ databases">
        <title>Draft genome sequence of Embleya hyalina NBRC 13850T.</title>
        <authorList>
            <person name="Komaki H."/>
            <person name="Hosoyama A."/>
            <person name="Kimura A."/>
            <person name="Ichikawa N."/>
            <person name="Tamura T."/>
        </authorList>
    </citation>
    <scope>NUCLEOTIDE SEQUENCE [LARGE SCALE GENOMIC DNA]</scope>
    <source>
        <strain evidence="6 7">NBRC 13850</strain>
    </source>
</reference>
<sequence>METVFDKEALPRDGSPARARGTGGPARGTDTPQSTIAASEPPNPPAHGARVSIVTRGIVRISAVSHGSRVCRRTPAAIRRADPEVYLLALLRHGRQGVEQAHNHASLGPGDLVLVDSSRPFDVRAEDCDTASGSVLLQFPKRLLPVPEPRVARLLATPLCGTRGVGRLLARFMTDVADEPALYTLDDHARLGHVALDLAAAVVAHHADGEGAPASGSSQHVLFLRIVSFVDRHLHVPELSPAAIAAAHRISTRYLQRIFRSHGTSPSAYVRHRRLDRCRRDLADPAMAHLPVHAVAARWGFTRPAEFNRAFRTATGMPPGAYRVAAVAEDVPTTGTRPRPPTPVGPPGRPAATTWQRRLRTA</sequence>
<feature type="compositionally biased region" description="Pro residues" evidence="4">
    <location>
        <begin position="338"/>
        <end position="349"/>
    </location>
</feature>
<dbReference type="GO" id="GO:0003700">
    <property type="term" value="F:DNA-binding transcription factor activity"/>
    <property type="evidence" value="ECO:0007669"/>
    <property type="project" value="InterPro"/>
</dbReference>
<dbReference type="PANTHER" id="PTHR46796">
    <property type="entry name" value="HTH-TYPE TRANSCRIPTIONAL ACTIVATOR RHAS-RELATED"/>
    <property type="match status" value="1"/>
</dbReference>
<dbReference type="Gene3D" id="1.10.10.60">
    <property type="entry name" value="Homeodomain-like"/>
    <property type="match status" value="1"/>
</dbReference>
<evidence type="ECO:0000256" key="4">
    <source>
        <dbReference type="SAM" id="MobiDB-lite"/>
    </source>
</evidence>
<dbReference type="InterPro" id="IPR009057">
    <property type="entry name" value="Homeodomain-like_sf"/>
</dbReference>
<keyword evidence="3" id="KW-0804">Transcription</keyword>
<evidence type="ECO:0000256" key="3">
    <source>
        <dbReference type="ARBA" id="ARBA00023163"/>
    </source>
</evidence>
<dbReference type="PANTHER" id="PTHR46796:SF6">
    <property type="entry name" value="ARAC SUBFAMILY"/>
    <property type="match status" value="1"/>
</dbReference>
<dbReference type="Pfam" id="PF14525">
    <property type="entry name" value="AraC_binding_2"/>
    <property type="match status" value="1"/>
</dbReference>